<evidence type="ECO:0000313" key="2">
    <source>
        <dbReference type="Proteomes" id="UP000252107"/>
    </source>
</evidence>
<dbReference type="InterPro" id="IPR014951">
    <property type="entry name" value="DUF1822"/>
</dbReference>
<name>A0A367Q744_9NOSO</name>
<proteinExistence type="predicted"/>
<gene>
    <name evidence="1" type="ORF">A6770_05575</name>
</gene>
<dbReference type="Proteomes" id="UP000252107">
    <property type="component" value="Unassembled WGS sequence"/>
</dbReference>
<sequence length="316" mass="35386">MGNQTAFLTFSGIISPSARQLAEQLCRQQATPKKGEQVRLNTLAVSFVNSYLQYMSVETDLEASDCWNPVQQLFMDVADLSIKNIGSLECRPVLEGEEFVYVPPEAQSNRIGYVAVQISKSYREAKLLGFIKEVSTDILAISQLSSLEKLLEYLTQLNTAKLTVQSQISNSLIQITQWFDNIIDNSWQEIEALLSTQAIYADSSLRNTKHAFISRGKLIELRQQKTEQTVVLVVTLTPENESEMDVIVEIHPTKGEIYLPQNLQLKILDLEGACVMEAQTRSTNKNIQLQFSGEIGEHFSVKLVLGDSSTIESFAI</sequence>
<protein>
    <recommendedName>
        <fullName evidence="3">DUF1822 domain-containing protein</fullName>
    </recommendedName>
</protein>
<dbReference type="AlphaFoldDB" id="A0A367Q744"/>
<evidence type="ECO:0008006" key="3">
    <source>
        <dbReference type="Google" id="ProtNLM"/>
    </source>
</evidence>
<dbReference type="Pfam" id="PF08852">
    <property type="entry name" value="DUF1822"/>
    <property type="match status" value="1"/>
</dbReference>
<comment type="caution">
    <text evidence="1">The sequence shown here is derived from an EMBL/GenBank/DDBJ whole genome shotgun (WGS) entry which is preliminary data.</text>
</comment>
<dbReference type="EMBL" id="LXQD01000339">
    <property type="protein sequence ID" value="RCJ19611.1"/>
    <property type="molecule type" value="Genomic_DNA"/>
</dbReference>
<keyword evidence="2" id="KW-1185">Reference proteome</keyword>
<reference evidence="1" key="1">
    <citation type="submission" date="2016-04" db="EMBL/GenBank/DDBJ databases">
        <authorList>
            <person name="Tabuchi Yagui T.R."/>
        </authorList>
    </citation>
    <scope>NUCLEOTIDE SEQUENCE [LARGE SCALE GENOMIC DNA]</scope>
    <source>
        <strain evidence="1">NIES-26</strain>
    </source>
</reference>
<organism evidence="1 2">
    <name type="scientific">Nostoc minutum NIES-26</name>
    <dbReference type="NCBI Taxonomy" id="1844469"/>
    <lineage>
        <taxon>Bacteria</taxon>
        <taxon>Bacillati</taxon>
        <taxon>Cyanobacteriota</taxon>
        <taxon>Cyanophyceae</taxon>
        <taxon>Nostocales</taxon>
        <taxon>Nostocaceae</taxon>
        <taxon>Nostoc</taxon>
    </lineage>
</organism>
<evidence type="ECO:0000313" key="1">
    <source>
        <dbReference type="EMBL" id="RCJ19611.1"/>
    </source>
</evidence>
<accession>A0A367Q744</accession>